<comment type="caution">
    <text evidence="12">The sequence shown here is derived from an EMBL/GenBank/DDBJ whole genome shotgun (WGS) entry which is preliminary data.</text>
</comment>
<keyword evidence="8" id="KW-0648">Protein biosynthesis</keyword>
<dbReference type="GO" id="GO:0006422">
    <property type="term" value="P:aspartyl-tRNA aminoacylation"/>
    <property type="evidence" value="ECO:0007669"/>
    <property type="project" value="InterPro"/>
</dbReference>
<dbReference type="GO" id="GO:0003723">
    <property type="term" value="F:RNA binding"/>
    <property type="evidence" value="ECO:0007669"/>
    <property type="project" value="TreeGrafter"/>
</dbReference>
<dbReference type="Gene3D" id="2.40.50.140">
    <property type="entry name" value="Nucleic acid-binding proteins"/>
    <property type="match status" value="1"/>
</dbReference>
<protein>
    <recommendedName>
        <fullName evidence="3">aspartate--tRNA ligase</fullName>
        <ecNumber evidence="3">6.1.1.12</ecNumber>
    </recommendedName>
</protein>
<keyword evidence="4" id="KW-0963">Cytoplasm</keyword>
<evidence type="ECO:0000259" key="11">
    <source>
        <dbReference type="PROSITE" id="PS50862"/>
    </source>
</evidence>
<dbReference type="SUPFAM" id="SSF55681">
    <property type="entry name" value="Class II aaRS and biotin synthetases"/>
    <property type="match status" value="1"/>
</dbReference>
<reference evidence="12" key="1">
    <citation type="submission" date="2020-10" db="EMBL/GenBank/DDBJ databases">
        <authorList>
            <person name="Han B."/>
            <person name="Lu T."/>
            <person name="Zhao Q."/>
            <person name="Huang X."/>
            <person name="Zhao Y."/>
        </authorList>
    </citation>
    <scope>NUCLEOTIDE SEQUENCE</scope>
</reference>
<keyword evidence="9" id="KW-0030">Aminoacyl-tRNA synthetase</keyword>
<evidence type="ECO:0000256" key="5">
    <source>
        <dbReference type="ARBA" id="ARBA00022598"/>
    </source>
</evidence>
<dbReference type="InterPro" id="IPR004523">
    <property type="entry name" value="Asp-tRNA_synthase_2"/>
</dbReference>
<keyword evidence="13" id="KW-1185">Reference proteome</keyword>
<dbReference type="Pfam" id="PF00152">
    <property type="entry name" value="tRNA-synt_2"/>
    <property type="match status" value="1"/>
</dbReference>
<dbReference type="GO" id="GO:0005524">
    <property type="term" value="F:ATP binding"/>
    <property type="evidence" value="ECO:0007669"/>
    <property type="project" value="UniProtKB-KW"/>
</dbReference>
<dbReference type="GO" id="GO:0004815">
    <property type="term" value="F:aspartate-tRNA ligase activity"/>
    <property type="evidence" value="ECO:0007669"/>
    <property type="project" value="UniProtKB-EC"/>
</dbReference>
<evidence type="ECO:0000256" key="9">
    <source>
        <dbReference type="ARBA" id="ARBA00023146"/>
    </source>
</evidence>
<dbReference type="OrthoDB" id="372395at2759"/>
<accession>A0A811NZ05</accession>
<dbReference type="SUPFAM" id="SSF50249">
    <property type="entry name" value="Nucleic acid-binding proteins"/>
    <property type="match status" value="1"/>
</dbReference>
<keyword evidence="5" id="KW-0436">Ligase</keyword>
<evidence type="ECO:0000256" key="8">
    <source>
        <dbReference type="ARBA" id="ARBA00022917"/>
    </source>
</evidence>
<dbReference type="InterPro" id="IPR045864">
    <property type="entry name" value="aa-tRNA-synth_II/BPL/LPL"/>
</dbReference>
<comment type="catalytic activity">
    <reaction evidence="10">
        <text>tRNA(Asp) + L-aspartate + ATP = L-aspartyl-tRNA(Asp) + AMP + diphosphate</text>
        <dbReference type="Rhea" id="RHEA:19649"/>
        <dbReference type="Rhea" id="RHEA-COMP:9660"/>
        <dbReference type="Rhea" id="RHEA-COMP:9678"/>
        <dbReference type="ChEBI" id="CHEBI:29991"/>
        <dbReference type="ChEBI" id="CHEBI:30616"/>
        <dbReference type="ChEBI" id="CHEBI:33019"/>
        <dbReference type="ChEBI" id="CHEBI:78442"/>
        <dbReference type="ChEBI" id="CHEBI:78516"/>
        <dbReference type="ChEBI" id="CHEBI:456215"/>
        <dbReference type="EC" id="6.1.1.12"/>
    </reaction>
</comment>
<evidence type="ECO:0000256" key="4">
    <source>
        <dbReference type="ARBA" id="ARBA00022490"/>
    </source>
</evidence>
<dbReference type="PROSITE" id="PS50862">
    <property type="entry name" value="AA_TRNA_LIGASE_II"/>
    <property type="match status" value="1"/>
</dbReference>
<dbReference type="GO" id="GO:0017101">
    <property type="term" value="C:aminoacyl-tRNA synthetase multienzyme complex"/>
    <property type="evidence" value="ECO:0007669"/>
    <property type="project" value="TreeGrafter"/>
</dbReference>
<dbReference type="GO" id="GO:0005829">
    <property type="term" value="C:cytosol"/>
    <property type="evidence" value="ECO:0007669"/>
    <property type="project" value="TreeGrafter"/>
</dbReference>
<evidence type="ECO:0000256" key="10">
    <source>
        <dbReference type="ARBA" id="ARBA00047904"/>
    </source>
</evidence>
<dbReference type="InterPro" id="IPR002312">
    <property type="entry name" value="Asp/Asn-tRNA-synth_IIb"/>
</dbReference>
<dbReference type="InterPro" id="IPR006195">
    <property type="entry name" value="aa-tRNA-synth_II"/>
</dbReference>
<gene>
    <name evidence="12" type="ORF">NCGR_LOCUS22860</name>
</gene>
<keyword evidence="6" id="KW-0547">Nucleotide-binding</keyword>
<keyword evidence="7" id="KW-0067">ATP-binding</keyword>
<dbReference type="PRINTS" id="PR01042">
    <property type="entry name" value="TRNASYNTHASP"/>
</dbReference>
<evidence type="ECO:0000256" key="1">
    <source>
        <dbReference type="ARBA" id="ARBA00004496"/>
    </source>
</evidence>
<feature type="domain" description="Aminoacyl-transfer RNA synthetases class-II family profile" evidence="11">
    <location>
        <begin position="89"/>
        <end position="188"/>
    </location>
</feature>
<dbReference type="Gene3D" id="3.30.930.10">
    <property type="entry name" value="Bira Bifunctional Protein, Domain 2"/>
    <property type="match status" value="2"/>
</dbReference>
<evidence type="ECO:0000256" key="3">
    <source>
        <dbReference type="ARBA" id="ARBA00012841"/>
    </source>
</evidence>
<dbReference type="AlphaFoldDB" id="A0A811NZ05"/>
<dbReference type="Proteomes" id="UP000604825">
    <property type="component" value="Unassembled WGS sequence"/>
</dbReference>
<comment type="subcellular location">
    <subcellularLocation>
        <location evidence="1">Cytoplasm</location>
    </subcellularLocation>
</comment>
<dbReference type="EC" id="6.1.1.12" evidence="3"/>
<evidence type="ECO:0000256" key="7">
    <source>
        <dbReference type="ARBA" id="ARBA00022840"/>
    </source>
</evidence>
<dbReference type="EMBL" id="CAJGYO010000005">
    <property type="protein sequence ID" value="CAD6233525.1"/>
    <property type="molecule type" value="Genomic_DNA"/>
</dbReference>
<sequence length="333" mass="37440">MVQFTAAFSIESCVHVEGVVSLPEVPIATTTQQVEIQVSKIYCINRATSMLPFSIEDAARSEAEQAVHVGQDTCLNARALHLRLLFNQAGFRIKTQVKNKFREFLSSKDFVEIETPKLMAGSSEGGAAVFKLLYHGQPACLAQSPQLHKQMAICGGFERVFEVGPVFRAETSRTPRHLCEFTGLDAEMEIMEHYFEVCDVIAGLFVSIFRHLNENCKEELGVINKQRPFEPLKDAVTELEPMGDLTTEAEKVLGRLVKEKYGTDFYILHRYPLAVRPFYIMPCPDKTRLTAILSMSSFEPWRTSTWWFRGGVGEGDGALLRPQQHQGDVHVPP</sequence>
<organism evidence="12 13">
    <name type="scientific">Miscanthus lutarioriparius</name>
    <dbReference type="NCBI Taxonomy" id="422564"/>
    <lineage>
        <taxon>Eukaryota</taxon>
        <taxon>Viridiplantae</taxon>
        <taxon>Streptophyta</taxon>
        <taxon>Embryophyta</taxon>
        <taxon>Tracheophyta</taxon>
        <taxon>Spermatophyta</taxon>
        <taxon>Magnoliopsida</taxon>
        <taxon>Liliopsida</taxon>
        <taxon>Poales</taxon>
        <taxon>Poaceae</taxon>
        <taxon>PACMAD clade</taxon>
        <taxon>Panicoideae</taxon>
        <taxon>Andropogonodae</taxon>
        <taxon>Andropogoneae</taxon>
        <taxon>Saccharinae</taxon>
        <taxon>Miscanthus</taxon>
    </lineage>
</organism>
<dbReference type="PANTHER" id="PTHR43450:SF1">
    <property type="entry name" value="ASPARTATE--TRNA LIGASE, CYTOPLASMIC"/>
    <property type="match status" value="1"/>
</dbReference>
<evidence type="ECO:0000256" key="2">
    <source>
        <dbReference type="ARBA" id="ARBA00005312"/>
    </source>
</evidence>
<comment type="similarity">
    <text evidence="2">Belongs to the class-II aminoacyl-tRNA synthetase family. Type 2 subfamily.</text>
</comment>
<dbReference type="PANTHER" id="PTHR43450">
    <property type="entry name" value="ASPARTYL-TRNA SYNTHETASE"/>
    <property type="match status" value="1"/>
</dbReference>
<evidence type="ECO:0000313" key="12">
    <source>
        <dbReference type="EMBL" id="CAD6233525.1"/>
    </source>
</evidence>
<proteinExistence type="inferred from homology"/>
<evidence type="ECO:0000256" key="6">
    <source>
        <dbReference type="ARBA" id="ARBA00022741"/>
    </source>
</evidence>
<evidence type="ECO:0000313" key="13">
    <source>
        <dbReference type="Proteomes" id="UP000604825"/>
    </source>
</evidence>
<dbReference type="InterPro" id="IPR004364">
    <property type="entry name" value="Aa-tRNA-synt_II"/>
</dbReference>
<dbReference type="InterPro" id="IPR012340">
    <property type="entry name" value="NA-bd_OB-fold"/>
</dbReference>
<name>A0A811NZ05_9POAL</name>